<gene>
    <name evidence="2" type="ORF">F511_06640</name>
</gene>
<reference evidence="2 3" key="1">
    <citation type="journal article" date="2015" name="Proc. Natl. Acad. Sci. U.S.A.">
        <title>The resurrection genome of Boea hygrometrica: A blueprint for survival of dehydration.</title>
        <authorList>
            <person name="Xiao L."/>
            <person name="Yang G."/>
            <person name="Zhang L."/>
            <person name="Yang X."/>
            <person name="Zhao S."/>
            <person name="Ji Z."/>
            <person name="Zhou Q."/>
            <person name="Hu M."/>
            <person name="Wang Y."/>
            <person name="Chen M."/>
            <person name="Xu Y."/>
            <person name="Jin H."/>
            <person name="Xiao X."/>
            <person name="Hu G."/>
            <person name="Bao F."/>
            <person name="Hu Y."/>
            <person name="Wan P."/>
            <person name="Li L."/>
            <person name="Deng X."/>
            <person name="Kuang T."/>
            <person name="Xiang C."/>
            <person name="Zhu J.K."/>
            <person name="Oliver M.J."/>
            <person name="He Y."/>
        </authorList>
    </citation>
    <scope>NUCLEOTIDE SEQUENCE [LARGE SCALE GENOMIC DNA]</scope>
    <source>
        <strain evidence="3">cv. XS01</strain>
    </source>
</reference>
<protein>
    <recommendedName>
        <fullName evidence="4">Reverse transcriptase domain-containing protein</fullName>
    </recommendedName>
</protein>
<dbReference type="AlphaFoldDB" id="A0A2Z7AZ86"/>
<evidence type="ECO:0000256" key="1">
    <source>
        <dbReference type="SAM" id="MobiDB-lite"/>
    </source>
</evidence>
<dbReference type="Proteomes" id="UP000250235">
    <property type="component" value="Unassembled WGS sequence"/>
</dbReference>
<feature type="region of interest" description="Disordered" evidence="1">
    <location>
        <begin position="48"/>
        <end position="72"/>
    </location>
</feature>
<organism evidence="2 3">
    <name type="scientific">Dorcoceras hygrometricum</name>
    <dbReference type="NCBI Taxonomy" id="472368"/>
    <lineage>
        <taxon>Eukaryota</taxon>
        <taxon>Viridiplantae</taxon>
        <taxon>Streptophyta</taxon>
        <taxon>Embryophyta</taxon>
        <taxon>Tracheophyta</taxon>
        <taxon>Spermatophyta</taxon>
        <taxon>Magnoliopsida</taxon>
        <taxon>eudicotyledons</taxon>
        <taxon>Gunneridae</taxon>
        <taxon>Pentapetalae</taxon>
        <taxon>asterids</taxon>
        <taxon>lamiids</taxon>
        <taxon>Lamiales</taxon>
        <taxon>Gesneriaceae</taxon>
        <taxon>Didymocarpoideae</taxon>
        <taxon>Trichosporeae</taxon>
        <taxon>Loxocarpinae</taxon>
        <taxon>Dorcoceras</taxon>
    </lineage>
</organism>
<dbReference type="OrthoDB" id="1748369at2759"/>
<evidence type="ECO:0008006" key="4">
    <source>
        <dbReference type="Google" id="ProtNLM"/>
    </source>
</evidence>
<dbReference type="EMBL" id="KV011136">
    <property type="protein sequence ID" value="KZV26793.1"/>
    <property type="molecule type" value="Genomic_DNA"/>
</dbReference>
<proteinExistence type="predicted"/>
<sequence length="102" mass="11622">MQESAKRQNSDKYCKFHKDKGHTTEDCYSLRAEIEKLIKRGYLENFVDKSHGQKRSGEHRNEHPRRDHAKVRDNMVKQAEKDENLPTGGVIAVITGGPACGD</sequence>
<evidence type="ECO:0000313" key="3">
    <source>
        <dbReference type="Proteomes" id="UP000250235"/>
    </source>
</evidence>
<keyword evidence="3" id="KW-1185">Reference proteome</keyword>
<evidence type="ECO:0000313" key="2">
    <source>
        <dbReference type="EMBL" id="KZV26793.1"/>
    </source>
</evidence>
<name>A0A2Z7AZ86_9LAMI</name>
<accession>A0A2Z7AZ86</accession>